<dbReference type="AlphaFoldDB" id="A0A926IHQ1"/>
<protein>
    <submittedName>
        <fullName evidence="5">2-hydroxyacid dehydrogenase</fullName>
    </submittedName>
</protein>
<dbReference type="SUPFAM" id="SSF51735">
    <property type="entry name" value="NAD(P)-binding Rossmann-fold domains"/>
    <property type="match status" value="1"/>
</dbReference>
<dbReference type="CDD" id="cd12171">
    <property type="entry name" value="2-Hacid_dh_10"/>
    <property type="match status" value="1"/>
</dbReference>
<dbReference type="FunFam" id="3.40.50.720:FF:000203">
    <property type="entry name" value="D-3-phosphoglycerate dehydrogenase (SerA)"/>
    <property type="match status" value="1"/>
</dbReference>
<accession>A0A926IHQ1</accession>
<dbReference type="InterPro" id="IPR050857">
    <property type="entry name" value="D-2-hydroxyacid_DH"/>
</dbReference>
<dbReference type="Proteomes" id="UP000623678">
    <property type="component" value="Unassembled WGS sequence"/>
</dbReference>
<evidence type="ECO:0000256" key="2">
    <source>
        <dbReference type="ARBA" id="ARBA00023002"/>
    </source>
</evidence>
<name>A0A926IHQ1_9FIRM</name>
<evidence type="ECO:0000313" key="6">
    <source>
        <dbReference type="Proteomes" id="UP000623678"/>
    </source>
</evidence>
<dbReference type="EMBL" id="JACRTD010000005">
    <property type="protein sequence ID" value="MBC8585526.1"/>
    <property type="molecule type" value="Genomic_DNA"/>
</dbReference>
<comment type="similarity">
    <text evidence="1">Belongs to the D-isomer specific 2-hydroxyacid dehydrogenase family.</text>
</comment>
<evidence type="ECO:0000256" key="3">
    <source>
        <dbReference type="ARBA" id="ARBA00023027"/>
    </source>
</evidence>
<sequence length="352" mass="38747">MGEAVKIVVVGDQSISPEMLEEAARDLHLDAQIEIKKLWWGAHNRSEMQKQLLNVETNGSTAEPPAQGLEEEIADADYLLSHLGTIPRTVLEKAKKLKLIGTCRGGLEQIDVAAATELGIPVMHVIRNAEATSDFAVGLMFAETRNIARSHAAIRQGVWRKEFVNSDYTTSMRDMTVGLVGLGHIGKLVAQKLLGIGMKVIAYDPYVTQEVLETAGLDKVELIPLEELFKVSDIVSLHMRVTKETEGMINKSLISLMKPTAYLINTSRARVLNKEDLVEALQNKTIGGAGLDVFWDEPLQENDPLLALDNITMTSHIAGNVVDALPKSPKLLVKTINRYFETGTSDMIVNRK</sequence>
<evidence type="ECO:0000313" key="5">
    <source>
        <dbReference type="EMBL" id="MBC8585526.1"/>
    </source>
</evidence>
<reference evidence="5" key="1">
    <citation type="submission" date="2020-08" db="EMBL/GenBank/DDBJ databases">
        <title>Genome public.</title>
        <authorList>
            <person name="Liu C."/>
            <person name="Sun Q."/>
        </authorList>
    </citation>
    <scope>NUCLEOTIDE SEQUENCE</scope>
    <source>
        <strain evidence="5">NSJ-64</strain>
    </source>
</reference>
<keyword evidence="2" id="KW-0560">Oxidoreductase</keyword>
<dbReference type="GO" id="GO:0016616">
    <property type="term" value="F:oxidoreductase activity, acting on the CH-OH group of donors, NAD or NADP as acceptor"/>
    <property type="evidence" value="ECO:0007669"/>
    <property type="project" value="InterPro"/>
</dbReference>
<comment type="caution">
    <text evidence="5">The sequence shown here is derived from an EMBL/GenBank/DDBJ whole genome shotgun (WGS) entry which is preliminary data.</text>
</comment>
<dbReference type="Gene3D" id="3.40.50.720">
    <property type="entry name" value="NAD(P)-binding Rossmann-like Domain"/>
    <property type="match status" value="2"/>
</dbReference>
<feature type="domain" description="D-isomer specific 2-hydroxyacid dehydrogenase NAD-binding" evidence="4">
    <location>
        <begin position="137"/>
        <end position="318"/>
    </location>
</feature>
<dbReference type="InterPro" id="IPR036291">
    <property type="entry name" value="NAD(P)-bd_dom_sf"/>
</dbReference>
<gene>
    <name evidence="5" type="ORF">H8705_08015</name>
</gene>
<proteinExistence type="inferred from homology"/>
<evidence type="ECO:0000259" key="4">
    <source>
        <dbReference type="Pfam" id="PF02826"/>
    </source>
</evidence>
<evidence type="ECO:0000256" key="1">
    <source>
        <dbReference type="ARBA" id="ARBA00005854"/>
    </source>
</evidence>
<keyword evidence="3" id="KW-0520">NAD</keyword>
<keyword evidence="6" id="KW-1185">Reference proteome</keyword>
<dbReference type="GO" id="GO:0051287">
    <property type="term" value="F:NAD binding"/>
    <property type="evidence" value="ECO:0007669"/>
    <property type="project" value="InterPro"/>
</dbReference>
<dbReference type="Pfam" id="PF02826">
    <property type="entry name" value="2-Hacid_dh_C"/>
    <property type="match status" value="1"/>
</dbReference>
<dbReference type="PANTHER" id="PTHR42789:SF1">
    <property type="entry name" value="D-ISOMER SPECIFIC 2-HYDROXYACID DEHYDROGENASE FAMILY PROTEIN (AFU_ORTHOLOGUE AFUA_6G10090)"/>
    <property type="match status" value="1"/>
</dbReference>
<dbReference type="InterPro" id="IPR006140">
    <property type="entry name" value="D-isomer_DH_NAD-bd"/>
</dbReference>
<dbReference type="SUPFAM" id="SSF52283">
    <property type="entry name" value="Formate/glycerate dehydrogenase catalytic domain-like"/>
    <property type="match status" value="1"/>
</dbReference>
<organism evidence="5 6">
    <name type="scientific">Youxingia wuxianensis</name>
    <dbReference type="NCBI Taxonomy" id="2763678"/>
    <lineage>
        <taxon>Bacteria</taxon>
        <taxon>Bacillati</taxon>
        <taxon>Bacillota</taxon>
        <taxon>Clostridia</taxon>
        <taxon>Eubacteriales</taxon>
        <taxon>Oscillospiraceae</taxon>
        <taxon>Youxingia</taxon>
    </lineage>
</organism>
<dbReference type="PANTHER" id="PTHR42789">
    <property type="entry name" value="D-ISOMER SPECIFIC 2-HYDROXYACID DEHYDROGENASE FAMILY PROTEIN (AFU_ORTHOLOGUE AFUA_6G10090)"/>
    <property type="match status" value="1"/>
</dbReference>